<dbReference type="AlphaFoldDB" id="A0ABD2I6H6"/>
<proteinExistence type="predicted"/>
<dbReference type="EMBL" id="JBICCN010000344">
    <property type="protein sequence ID" value="KAL3076049.1"/>
    <property type="molecule type" value="Genomic_DNA"/>
</dbReference>
<organism evidence="2 3">
    <name type="scientific">Heterodera schachtii</name>
    <name type="common">Sugarbeet cyst nematode worm</name>
    <name type="synonym">Tylenchus schachtii</name>
    <dbReference type="NCBI Taxonomy" id="97005"/>
    <lineage>
        <taxon>Eukaryota</taxon>
        <taxon>Metazoa</taxon>
        <taxon>Ecdysozoa</taxon>
        <taxon>Nematoda</taxon>
        <taxon>Chromadorea</taxon>
        <taxon>Rhabditida</taxon>
        <taxon>Tylenchina</taxon>
        <taxon>Tylenchomorpha</taxon>
        <taxon>Tylenchoidea</taxon>
        <taxon>Heteroderidae</taxon>
        <taxon>Heteroderinae</taxon>
        <taxon>Heterodera</taxon>
    </lineage>
</organism>
<reference evidence="2 3" key="1">
    <citation type="submission" date="2024-10" db="EMBL/GenBank/DDBJ databases">
        <authorList>
            <person name="Kim D."/>
        </authorList>
    </citation>
    <scope>NUCLEOTIDE SEQUENCE [LARGE SCALE GENOMIC DNA]</scope>
    <source>
        <strain evidence="2">Taebaek</strain>
    </source>
</reference>
<evidence type="ECO:0000313" key="2">
    <source>
        <dbReference type="EMBL" id="KAL3076049.1"/>
    </source>
</evidence>
<sequence length="144" mass="16207">MSQFSTIIFLASLLVVQGLKFEGGISTECTEVFESPPAPSQYDRLAPFCVEGSVNSLGIEDRFSKKKCDALLGEFYCYFLDCEKDGHKEWGCTVLHGPEHCNAINKRFNARCKCSYGEKNEVMPFPFPPEYYLAEESDESNSSE</sequence>
<feature type="chain" id="PRO_5044892831" evidence="1">
    <location>
        <begin position="19"/>
        <end position="144"/>
    </location>
</feature>
<comment type="caution">
    <text evidence="2">The sequence shown here is derived from an EMBL/GenBank/DDBJ whole genome shotgun (WGS) entry which is preliminary data.</text>
</comment>
<accession>A0ABD2I6H6</accession>
<protein>
    <submittedName>
        <fullName evidence="2">Uncharacterized protein</fullName>
    </submittedName>
</protein>
<keyword evidence="1" id="KW-0732">Signal</keyword>
<name>A0ABD2I6H6_HETSC</name>
<evidence type="ECO:0000256" key="1">
    <source>
        <dbReference type="SAM" id="SignalP"/>
    </source>
</evidence>
<dbReference type="Proteomes" id="UP001620645">
    <property type="component" value="Unassembled WGS sequence"/>
</dbReference>
<keyword evidence="3" id="KW-1185">Reference proteome</keyword>
<evidence type="ECO:0000313" key="3">
    <source>
        <dbReference type="Proteomes" id="UP001620645"/>
    </source>
</evidence>
<gene>
    <name evidence="2" type="ORF">niasHS_013049</name>
</gene>
<feature type="signal peptide" evidence="1">
    <location>
        <begin position="1"/>
        <end position="18"/>
    </location>
</feature>